<dbReference type="AlphaFoldDB" id="A0A392MGA2"/>
<feature type="coiled-coil region" evidence="1">
    <location>
        <begin position="21"/>
        <end position="66"/>
    </location>
</feature>
<evidence type="ECO:0000313" key="3">
    <source>
        <dbReference type="Proteomes" id="UP000265520"/>
    </source>
</evidence>
<dbReference type="Proteomes" id="UP000265520">
    <property type="component" value="Unassembled WGS sequence"/>
</dbReference>
<sequence length="162" mass="19175">HEVENLEKRILDNEVKSKEREEDLKNQISEIELKSRKTEDEISVREDNLQKQVNSLKSELEKKNHDNSMCLNDIRILKSELGRITDEKNHFKLEIMQEKVNEHEDLLRLLSTQAKEKVLKEQHMEAIKQLSVNIQNLTNYHDDLTEIMSRKRCSNCCSKCLC</sequence>
<feature type="non-terminal residue" evidence="2">
    <location>
        <position position="1"/>
    </location>
</feature>
<comment type="caution">
    <text evidence="2">The sequence shown here is derived from an EMBL/GenBank/DDBJ whole genome shotgun (WGS) entry which is preliminary data.</text>
</comment>
<name>A0A392MGA2_9FABA</name>
<protein>
    <submittedName>
        <fullName evidence="2">Uncharacterized protein</fullName>
    </submittedName>
</protein>
<keyword evidence="1" id="KW-0175">Coiled coil</keyword>
<gene>
    <name evidence="2" type="ORF">A2U01_0007388</name>
</gene>
<evidence type="ECO:0000256" key="1">
    <source>
        <dbReference type="SAM" id="Coils"/>
    </source>
</evidence>
<keyword evidence="3" id="KW-1185">Reference proteome</keyword>
<organism evidence="2 3">
    <name type="scientific">Trifolium medium</name>
    <dbReference type="NCBI Taxonomy" id="97028"/>
    <lineage>
        <taxon>Eukaryota</taxon>
        <taxon>Viridiplantae</taxon>
        <taxon>Streptophyta</taxon>
        <taxon>Embryophyta</taxon>
        <taxon>Tracheophyta</taxon>
        <taxon>Spermatophyta</taxon>
        <taxon>Magnoliopsida</taxon>
        <taxon>eudicotyledons</taxon>
        <taxon>Gunneridae</taxon>
        <taxon>Pentapetalae</taxon>
        <taxon>rosids</taxon>
        <taxon>fabids</taxon>
        <taxon>Fabales</taxon>
        <taxon>Fabaceae</taxon>
        <taxon>Papilionoideae</taxon>
        <taxon>50 kb inversion clade</taxon>
        <taxon>NPAAA clade</taxon>
        <taxon>Hologalegina</taxon>
        <taxon>IRL clade</taxon>
        <taxon>Trifolieae</taxon>
        <taxon>Trifolium</taxon>
    </lineage>
</organism>
<proteinExistence type="predicted"/>
<dbReference type="EMBL" id="LXQA010010464">
    <property type="protein sequence ID" value="MCH86530.1"/>
    <property type="molecule type" value="Genomic_DNA"/>
</dbReference>
<evidence type="ECO:0000313" key="2">
    <source>
        <dbReference type="EMBL" id="MCH86530.1"/>
    </source>
</evidence>
<feature type="coiled-coil region" evidence="1">
    <location>
        <begin position="93"/>
        <end position="140"/>
    </location>
</feature>
<reference evidence="2 3" key="1">
    <citation type="journal article" date="2018" name="Front. Plant Sci.">
        <title>Red Clover (Trifolium pratense) and Zigzag Clover (T. medium) - A Picture of Genomic Similarities and Differences.</title>
        <authorList>
            <person name="Dluhosova J."/>
            <person name="Istvanek J."/>
            <person name="Nedelnik J."/>
            <person name="Repkova J."/>
        </authorList>
    </citation>
    <scope>NUCLEOTIDE SEQUENCE [LARGE SCALE GENOMIC DNA]</scope>
    <source>
        <strain evidence="3">cv. 10/8</strain>
        <tissue evidence="2">Leaf</tissue>
    </source>
</reference>
<accession>A0A392MGA2</accession>